<comment type="caution">
    <text evidence="1">The sequence shown here is derived from an EMBL/GenBank/DDBJ whole genome shotgun (WGS) entry which is preliminary data.</text>
</comment>
<dbReference type="Gene3D" id="3.30.420.10">
    <property type="entry name" value="Ribonuclease H-like superfamily/Ribonuclease H"/>
    <property type="match status" value="1"/>
</dbReference>
<dbReference type="STRING" id="1661398.A0A482VS33"/>
<organism evidence="1 2">
    <name type="scientific">Asbolus verrucosus</name>
    <name type="common">Desert ironclad beetle</name>
    <dbReference type="NCBI Taxonomy" id="1661398"/>
    <lineage>
        <taxon>Eukaryota</taxon>
        <taxon>Metazoa</taxon>
        <taxon>Ecdysozoa</taxon>
        <taxon>Arthropoda</taxon>
        <taxon>Hexapoda</taxon>
        <taxon>Insecta</taxon>
        <taxon>Pterygota</taxon>
        <taxon>Neoptera</taxon>
        <taxon>Endopterygota</taxon>
        <taxon>Coleoptera</taxon>
        <taxon>Polyphaga</taxon>
        <taxon>Cucujiformia</taxon>
        <taxon>Tenebrionidae</taxon>
        <taxon>Pimeliinae</taxon>
        <taxon>Asbolus</taxon>
    </lineage>
</organism>
<evidence type="ECO:0000313" key="2">
    <source>
        <dbReference type="Proteomes" id="UP000292052"/>
    </source>
</evidence>
<dbReference type="InterPro" id="IPR036397">
    <property type="entry name" value="RNaseH_sf"/>
</dbReference>
<dbReference type="Proteomes" id="UP000292052">
    <property type="component" value="Unassembled WGS sequence"/>
</dbReference>
<proteinExistence type="predicted"/>
<gene>
    <name evidence="1" type="ORF">BDFB_010673</name>
</gene>
<dbReference type="AlphaFoldDB" id="A0A482VS33"/>
<dbReference type="GO" id="GO:0003676">
    <property type="term" value="F:nucleic acid binding"/>
    <property type="evidence" value="ECO:0007669"/>
    <property type="project" value="InterPro"/>
</dbReference>
<reference evidence="1 2" key="1">
    <citation type="submission" date="2017-03" db="EMBL/GenBank/DDBJ databases">
        <title>Genome of the blue death feigning beetle - Asbolus verrucosus.</title>
        <authorList>
            <person name="Rider S.D."/>
        </authorList>
    </citation>
    <scope>NUCLEOTIDE SEQUENCE [LARGE SCALE GENOMIC DNA]</scope>
    <source>
        <strain evidence="1">Butters</strain>
        <tissue evidence="1">Head and leg muscle</tissue>
    </source>
</reference>
<keyword evidence="2" id="KW-1185">Reference proteome</keyword>
<sequence>MNWPARCSKLNRVEHLWDNTERRLRKIMPPLGNLNNMAQQIRQMWHETQQKGIRTLINNMPHRCQAVIRSRGRNTRY</sequence>
<dbReference type="EMBL" id="QDEB01070321">
    <property type="protein sequence ID" value="RZC35500.1"/>
    <property type="molecule type" value="Genomic_DNA"/>
</dbReference>
<evidence type="ECO:0008006" key="3">
    <source>
        <dbReference type="Google" id="ProtNLM"/>
    </source>
</evidence>
<name>A0A482VS33_ASBVE</name>
<dbReference type="OrthoDB" id="25402at2759"/>
<protein>
    <recommendedName>
        <fullName evidence="3">DDE 3 domain containing protein</fullName>
    </recommendedName>
</protein>
<evidence type="ECO:0000313" key="1">
    <source>
        <dbReference type="EMBL" id="RZC35500.1"/>
    </source>
</evidence>
<accession>A0A482VS33</accession>